<reference evidence="2" key="1">
    <citation type="submission" date="2019-03" db="EMBL/GenBank/DDBJ databases">
        <title>Lake Tanganyika Metagenome-Assembled Genomes (MAGs).</title>
        <authorList>
            <person name="Tran P."/>
        </authorList>
    </citation>
    <scope>NUCLEOTIDE SEQUENCE</scope>
    <source>
        <strain evidence="2">K_DeepCast_65m_m2_066</strain>
    </source>
</reference>
<evidence type="ECO:0000256" key="1">
    <source>
        <dbReference type="SAM" id="MobiDB-lite"/>
    </source>
</evidence>
<sequence length="106" mass="11727">MGRMEDSVRFHLQAAEMRAMLHDLAGEGRSCNNAAIRLIALHRYDEARRELQRAIACKASFGHATTPWTTFNILSDLERAEGNPAAATAPASRPWTPTWPTVAPRA</sequence>
<feature type="compositionally biased region" description="Low complexity" evidence="1">
    <location>
        <begin position="84"/>
        <end position="106"/>
    </location>
</feature>
<dbReference type="SUPFAM" id="SSF48452">
    <property type="entry name" value="TPR-like"/>
    <property type="match status" value="1"/>
</dbReference>
<proteinExistence type="predicted"/>
<evidence type="ECO:0008006" key="4">
    <source>
        <dbReference type="Google" id="ProtNLM"/>
    </source>
</evidence>
<gene>
    <name evidence="2" type="ORF">FJZ47_22200</name>
</gene>
<dbReference type="Proteomes" id="UP000712673">
    <property type="component" value="Unassembled WGS sequence"/>
</dbReference>
<dbReference type="Gene3D" id="1.25.40.10">
    <property type="entry name" value="Tetratricopeptide repeat domain"/>
    <property type="match status" value="1"/>
</dbReference>
<comment type="caution">
    <text evidence="2">The sequence shown here is derived from an EMBL/GenBank/DDBJ whole genome shotgun (WGS) entry which is preliminary data.</text>
</comment>
<dbReference type="EMBL" id="VGLS01000927">
    <property type="protein sequence ID" value="MBM3226486.1"/>
    <property type="molecule type" value="Genomic_DNA"/>
</dbReference>
<evidence type="ECO:0000313" key="2">
    <source>
        <dbReference type="EMBL" id="MBM3226486.1"/>
    </source>
</evidence>
<dbReference type="AlphaFoldDB" id="A0A938B4I2"/>
<organism evidence="2 3">
    <name type="scientific">Tectimicrobiota bacterium</name>
    <dbReference type="NCBI Taxonomy" id="2528274"/>
    <lineage>
        <taxon>Bacteria</taxon>
        <taxon>Pseudomonadati</taxon>
        <taxon>Nitrospinota/Tectimicrobiota group</taxon>
        <taxon>Candidatus Tectimicrobiota</taxon>
    </lineage>
</organism>
<name>A0A938B4I2_UNCTE</name>
<dbReference type="InterPro" id="IPR011990">
    <property type="entry name" value="TPR-like_helical_dom_sf"/>
</dbReference>
<protein>
    <recommendedName>
        <fullName evidence="4">Tetratricopeptide repeat protein</fullName>
    </recommendedName>
</protein>
<accession>A0A938B4I2</accession>
<feature type="region of interest" description="Disordered" evidence="1">
    <location>
        <begin position="82"/>
        <end position="106"/>
    </location>
</feature>
<evidence type="ECO:0000313" key="3">
    <source>
        <dbReference type="Proteomes" id="UP000712673"/>
    </source>
</evidence>